<organism evidence="1 2">
    <name type="scientific">Cetraspora pellucida</name>
    <dbReference type="NCBI Taxonomy" id="1433469"/>
    <lineage>
        <taxon>Eukaryota</taxon>
        <taxon>Fungi</taxon>
        <taxon>Fungi incertae sedis</taxon>
        <taxon>Mucoromycota</taxon>
        <taxon>Glomeromycotina</taxon>
        <taxon>Glomeromycetes</taxon>
        <taxon>Diversisporales</taxon>
        <taxon>Gigasporaceae</taxon>
        <taxon>Cetraspora</taxon>
    </lineage>
</organism>
<name>A0ACA9N3C6_9GLOM</name>
<protein>
    <submittedName>
        <fullName evidence="1">1757_t:CDS:1</fullName>
    </submittedName>
</protein>
<evidence type="ECO:0000313" key="1">
    <source>
        <dbReference type="EMBL" id="CAG8628952.1"/>
    </source>
</evidence>
<sequence>MPPPTQQIQNSLLSRFTNLILTSSVVRYGTLIFLVALISVLYFATTHQVMKTQGSNASVSGDLITINTDAKNPPSLDNPNNGTISSGGTMTQIGTYKGNSTTVKGLLYDRKDGCVNISSPVIPQGYSNFSVGLVSSIDPNCQIDTIISNSINYGEIGLIILREPQGIRYENNTNIPIFIVGDLSFLITQLEYVTKNYNKMKNENQVLRVTFTIAQAAPVNSWLFAMFAVGGILVTSFFISILIHMRLYRLRRNHQEEIRRQRIADEITGMRKWTLDQDDIDSLPVFTYSKKTATSNKSIEVSTSEEVDEKDNPTATNKTNENSGDKSNGDVETKESSTVPHSLSHKSSVRSTKSTRSTISNRSTKSARSQKAISNAVSLYTSTDSTQNPLSSDDDYDMLLEETCAICLEDFDDGDKIRELPCRHCYHVECIDPWLTTKSSSCPLCKKDCKPSIGGGNNENTSISVNNENETHQSQANQNSMNASHPNVVLRMGRLLRGYFSSRNIRSNNTRNLTTNPSENENGMELESVRSTN</sequence>
<dbReference type="Proteomes" id="UP000789366">
    <property type="component" value="Unassembled WGS sequence"/>
</dbReference>
<gene>
    <name evidence="1" type="ORF">SPELUC_LOCUS8151</name>
</gene>
<dbReference type="EMBL" id="CAJVPW010011780">
    <property type="protein sequence ID" value="CAG8628952.1"/>
    <property type="molecule type" value="Genomic_DNA"/>
</dbReference>
<proteinExistence type="predicted"/>
<reference evidence="1" key="1">
    <citation type="submission" date="2021-06" db="EMBL/GenBank/DDBJ databases">
        <authorList>
            <person name="Kallberg Y."/>
            <person name="Tangrot J."/>
            <person name="Rosling A."/>
        </authorList>
    </citation>
    <scope>NUCLEOTIDE SEQUENCE</scope>
    <source>
        <strain evidence="1">28 12/20/2015</strain>
    </source>
</reference>
<comment type="caution">
    <text evidence="1">The sequence shown here is derived from an EMBL/GenBank/DDBJ whole genome shotgun (WGS) entry which is preliminary data.</text>
</comment>
<evidence type="ECO:0000313" key="2">
    <source>
        <dbReference type="Proteomes" id="UP000789366"/>
    </source>
</evidence>
<accession>A0ACA9N3C6</accession>
<keyword evidence="2" id="KW-1185">Reference proteome</keyword>